<name>A0A5C8HZ11_9MICO</name>
<keyword evidence="2" id="KW-0808">Transferase</keyword>
<dbReference type="PANTHER" id="PTHR43095">
    <property type="entry name" value="SUGAR KINASE"/>
    <property type="match status" value="1"/>
</dbReference>
<dbReference type="InterPro" id="IPR050406">
    <property type="entry name" value="FGGY_Carb_Kinase"/>
</dbReference>
<dbReference type="CDD" id="cd07808">
    <property type="entry name" value="ASKHA_NBD_FGGY_EcXK-like"/>
    <property type="match status" value="1"/>
</dbReference>
<dbReference type="GO" id="GO:0016301">
    <property type="term" value="F:kinase activity"/>
    <property type="evidence" value="ECO:0007669"/>
    <property type="project" value="UniProtKB-KW"/>
</dbReference>
<dbReference type="OrthoDB" id="9782710at2"/>
<dbReference type="InterPro" id="IPR043129">
    <property type="entry name" value="ATPase_NBD"/>
</dbReference>
<keyword evidence="3" id="KW-0418">Kinase</keyword>
<keyword evidence="8" id="KW-1185">Reference proteome</keyword>
<dbReference type="SUPFAM" id="SSF53067">
    <property type="entry name" value="Actin-like ATPase domain"/>
    <property type="match status" value="2"/>
</dbReference>
<evidence type="ECO:0000313" key="7">
    <source>
        <dbReference type="EMBL" id="TXK10335.1"/>
    </source>
</evidence>
<feature type="region of interest" description="Disordered" evidence="4">
    <location>
        <begin position="50"/>
        <end position="71"/>
    </location>
</feature>
<feature type="region of interest" description="Disordered" evidence="4">
    <location>
        <begin position="1"/>
        <end position="38"/>
    </location>
</feature>
<feature type="compositionally biased region" description="Basic and acidic residues" evidence="4">
    <location>
        <begin position="1"/>
        <end position="14"/>
    </location>
</feature>
<proteinExistence type="inferred from homology"/>
<comment type="caution">
    <text evidence="7">The sequence shown here is derived from an EMBL/GenBank/DDBJ whole genome shotgun (WGS) entry which is preliminary data.</text>
</comment>
<dbReference type="InterPro" id="IPR018485">
    <property type="entry name" value="FGGY_C"/>
</dbReference>
<dbReference type="GO" id="GO:0005975">
    <property type="term" value="P:carbohydrate metabolic process"/>
    <property type="evidence" value="ECO:0007669"/>
    <property type="project" value="InterPro"/>
</dbReference>
<evidence type="ECO:0000256" key="3">
    <source>
        <dbReference type="ARBA" id="ARBA00022777"/>
    </source>
</evidence>
<sequence>MDRGIRPHRDREPPGRSAPHSRHAGDPHRLSARPAGGGVLHLVRARRDLRGITAHRRAPPSQPRADRRGSVSATTALSLGIDLGTTSTKALLLDAEGAVVAVASAHHGIDPASDGVQVDPAVWIASAREAVAELGASIDLGRVSAVGVSGNMSAVVLVDDALDPVAPALLLADRRGADELRALDDGIRERMLRQSGNRPSAVFSLSSLLWWQSRHPETLAKARAYLSAKDYLRATLTGQIATDQTDAWNALLLRADGEWDDELIAAVGLPRHLFPALLSSSSTAGTVHKGGAAAFGLSAGVPVATGAGDVAATLEGLGGIDGDEVAVALGTSAVMMAAIDPAAESSSADGAFTQHPAVDGTRFALASLLTGGLALNWLRATVGAAAIAEAPADPDPDDPLCFLPYLAGTGSPDFDERATGAVIGITPTTSSPRMVSAALEAIAFDLADLIERLERDRTTPYRHITACGGGTNVAAWPQIIADVTGLPVRVVAQADLAAVGAAQLGWAAVGHRVRSPRAEHPVLPRPAFAAAWRRRHDRFRTVRRSLLELERQPHTPHPPSQKAAS</sequence>
<dbReference type="Pfam" id="PF00370">
    <property type="entry name" value="FGGY_N"/>
    <property type="match status" value="1"/>
</dbReference>
<feature type="domain" description="Carbohydrate kinase FGGY N-terminal" evidence="5">
    <location>
        <begin position="78"/>
        <end position="314"/>
    </location>
</feature>
<organism evidence="7 8">
    <name type="scientific">Microbacterium hatanonis</name>
    <dbReference type="NCBI Taxonomy" id="404366"/>
    <lineage>
        <taxon>Bacteria</taxon>
        <taxon>Bacillati</taxon>
        <taxon>Actinomycetota</taxon>
        <taxon>Actinomycetes</taxon>
        <taxon>Micrococcales</taxon>
        <taxon>Microbacteriaceae</taxon>
        <taxon>Microbacterium</taxon>
    </lineage>
</organism>
<dbReference type="PANTHER" id="PTHR43095:SF6">
    <property type="entry name" value="XYLULOSE KINASE"/>
    <property type="match status" value="1"/>
</dbReference>
<protein>
    <recommendedName>
        <fullName evidence="9">Xylulose kinase</fullName>
    </recommendedName>
</protein>
<evidence type="ECO:0000256" key="1">
    <source>
        <dbReference type="ARBA" id="ARBA00009156"/>
    </source>
</evidence>
<evidence type="ECO:0000313" key="8">
    <source>
        <dbReference type="Proteomes" id="UP000321034"/>
    </source>
</evidence>
<evidence type="ECO:0000259" key="5">
    <source>
        <dbReference type="Pfam" id="PF00370"/>
    </source>
</evidence>
<comment type="similarity">
    <text evidence="1">Belongs to the FGGY kinase family.</text>
</comment>
<dbReference type="Pfam" id="PF02782">
    <property type="entry name" value="FGGY_C"/>
    <property type="match status" value="1"/>
</dbReference>
<reference evidence="7 8" key="1">
    <citation type="submission" date="2019-08" db="EMBL/GenBank/DDBJ databases">
        <authorList>
            <person name="Dong K."/>
        </authorList>
    </citation>
    <scope>NUCLEOTIDE SEQUENCE [LARGE SCALE GENOMIC DNA]</scope>
    <source>
        <strain evidence="7 8">JCM14558</strain>
    </source>
</reference>
<feature type="domain" description="Carbohydrate kinase FGGY C-terminal" evidence="6">
    <location>
        <begin position="326"/>
        <end position="508"/>
    </location>
</feature>
<evidence type="ECO:0008006" key="9">
    <source>
        <dbReference type="Google" id="ProtNLM"/>
    </source>
</evidence>
<evidence type="ECO:0000256" key="4">
    <source>
        <dbReference type="SAM" id="MobiDB-lite"/>
    </source>
</evidence>
<accession>A0A5C8HZ11</accession>
<dbReference type="Proteomes" id="UP000321034">
    <property type="component" value="Unassembled WGS sequence"/>
</dbReference>
<evidence type="ECO:0000256" key="2">
    <source>
        <dbReference type="ARBA" id="ARBA00022679"/>
    </source>
</evidence>
<gene>
    <name evidence="7" type="ORF">FVP77_15945</name>
</gene>
<dbReference type="EMBL" id="VRSV01000002">
    <property type="protein sequence ID" value="TXK10335.1"/>
    <property type="molecule type" value="Genomic_DNA"/>
</dbReference>
<dbReference type="AlphaFoldDB" id="A0A5C8HZ11"/>
<evidence type="ECO:0000259" key="6">
    <source>
        <dbReference type="Pfam" id="PF02782"/>
    </source>
</evidence>
<dbReference type="InterPro" id="IPR018484">
    <property type="entry name" value="FGGY_N"/>
</dbReference>
<dbReference type="Gene3D" id="3.30.420.40">
    <property type="match status" value="2"/>
</dbReference>